<evidence type="ECO:0000256" key="1">
    <source>
        <dbReference type="SAM" id="Coils"/>
    </source>
</evidence>
<feature type="region of interest" description="Disordered" evidence="2">
    <location>
        <begin position="135"/>
        <end position="155"/>
    </location>
</feature>
<comment type="caution">
    <text evidence="4">The sequence shown here is derived from an EMBL/GenBank/DDBJ whole genome shotgun (WGS) entry which is preliminary data.</text>
</comment>
<protein>
    <submittedName>
        <fullName evidence="4">Uncharacterized protein</fullName>
    </submittedName>
</protein>
<keyword evidence="3" id="KW-1133">Transmembrane helix</keyword>
<keyword evidence="5" id="KW-1185">Reference proteome</keyword>
<keyword evidence="1" id="KW-0175">Coiled coil</keyword>
<dbReference type="AlphaFoldDB" id="A0A154QLJ6"/>
<feature type="transmembrane region" description="Helical" evidence="3">
    <location>
        <begin position="12"/>
        <end position="32"/>
    </location>
</feature>
<accession>A0A154QLJ6</accession>
<evidence type="ECO:0000313" key="5">
    <source>
        <dbReference type="Proteomes" id="UP000076131"/>
    </source>
</evidence>
<dbReference type="Proteomes" id="UP000076131">
    <property type="component" value="Unassembled WGS sequence"/>
</dbReference>
<organism evidence="4 5">
    <name type="scientific">Rhodanobacter thiooxydans</name>
    <dbReference type="NCBI Taxonomy" id="416169"/>
    <lineage>
        <taxon>Bacteria</taxon>
        <taxon>Pseudomonadati</taxon>
        <taxon>Pseudomonadota</taxon>
        <taxon>Gammaproteobacteria</taxon>
        <taxon>Lysobacterales</taxon>
        <taxon>Rhodanobacteraceae</taxon>
        <taxon>Rhodanobacter</taxon>
    </lineage>
</organism>
<evidence type="ECO:0000256" key="3">
    <source>
        <dbReference type="SAM" id="Phobius"/>
    </source>
</evidence>
<gene>
    <name evidence="4" type="ORF">RHOFW104T7_06490</name>
</gene>
<dbReference type="EMBL" id="LVJS01000018">
    <property type="protein sequence ID" value="KZC24862.1"/>
    <property type="molecule type" value="Genomic_DNA"/>
</dbReference>
<dbReference type="RefSeq" id="WP_008437678.1">
    <property type="nucleotide sequence ID" value="NZ_LVJS01000018.1"/>
</dbReference>
<name>A0A154QLJ6_9GAMM</name>
<evidence type="ECO:0000313" key="4">
    <source>
        <dbReference type="EMBL" id="KZC24862.1"/>
    </source>
</evidence>
<sequence length="155" mass="16742">MAVPLSWKVGGVVAGLVAVVLAGHGLSLYLAARHADELTREVAQHAELQAQQARAQAELRSARLTATLERRREELATTYRQVGEEAAQYQAAQARRAERQRQEALRVQASYRLGPDQQCAGGLVIDRSGSSFSQALGKSGQPIHCSGDIATEPLR</sequence>
<evidence type="ECO:0000256" key="2">
    <source>
        <dbReference type="SAM" id="MobiDB-lite"/>
    </source>
</evidence>
<keyword evidence="3" id="KW-0472">Membrane</keyword>
<feature type="coiled-coil region" evidence="1">
    <location>
        <begin position="38"/>
        <end position="74"/>
    </location>
</feature>
<reference evidence="4 5" key="1">
    <citation type="journal article" date="2016" name="MBio">
        <title>Lateral Gene Transfer in a Heavy Metal-Contaminated-Groundwater Microbial Community.</title>
        <authorList>
            <person name="Hemme C.L."/>
            <person name="Green S.J."/>
            <person name="Rishishwar L."/>
            <person name="Prakash O."/>
            <person name="Pettenato A."/>
            <person name="Chakraborty R."/>
            <person name="Deutschbauer A.M."/>
            <person name="Van Nostrand J.D."/>
            <person name="Wu L."/>
            <person name="He Z."/>
            <person name="Jordan I.K."/>
            <person name="Hazen T.C."/>
            <person name="Arkin A.P."/>
            <person name="Kostka J.E."/>
            <person name="Zhou J."/>
        </authorList>
    </citation>
    <scope>NUCLEOTIDE SEQUENCE [LARGE SCALE GENOMIC DNA]</scope>
    <source>
        <strain evidence="4 5">FW104-T7</strain>
    </source>
</reference>
<keyword evidence="3" id="KW-0812">Transmembrane</keyword>
<proteinExistence type="predicted"/>